<keyword evidence="3" id="KW-1185">Reference proteome</keyword>
<sequence length="120" mass="13350">MKRQILSTTIVISTVLSSNFSGLASALKRVIGIEYQAIKPQNSIDAMLNPEQGGIRPMPPPPPWIPPVEEGMINKMPPARPKAGYRDYTPIRHLPPSAPWITPTIENDSQLPREQSFPIR</sequence>
<feature type="compositionally biased region" description="Pro residues" evidence="1">
    <location>
        <begin position="57"/>
        <end position="66"/>
    </location>
</feature>
<dbReference type="RefSeq" id="WP_193916485.1">
    <property type="nucleotide sequence ID" value="NZ_JADEWL010000004.1"/>
</dbReference>
<reference evidence="2" key="1">
    <citation type="submission" date="2020-10" db="EMBL/GenBank/DDBJ databases">
        <authorList>
            <person name="Castelo-Branco R."/>
            <person name="Eusebio N."/>
            <person name="Adriana R."/>
            <person name="Vieira A."/>
            <person name="Brugerolle De Fraissinette N."/>
            <person name="Rezende De Castro R."/>
            <person name="Schneider M.P."/>
            <person name="Vasconcelos V."/>
            <person name="Leao P.N."/>
        </authorList>
    </citation>
    <scope>NUCLEOTIDE SEQUENCE</scope>
    <source>
        <strain evidence="2">LEGE 06105</strain>
    </source>
</reference>
<feature type="region of interest" description="Disordered" evidence="1">
    <location>
        <begin position="47"/>
        <end position="120"/>
    </location>
</feature>
<proteinExistence type="predicted"/>
<protein>
    <submittedName>
        <fullName evidence="2">Uncharacterized protein</fullName>
    </submittedName>
</protein>
<name>A0A8J7FC04_9CYAN</name>
<feature type="compositionally biased region" description="Polar residues" evidence="1">
    <location>
        <begin position="104"/>
        <end position="113"/>
    </location>
</feature>
<organism evidence="2 3">
    <name type="scientific">Plectonema cf. radiosum LEGE 06105</name>
    <dbReference type="NCBI Taxonomy" id="945769"/>
    <lineage>
        <taxon>Bacteria</taxon>
        <taxon>Bacillati</taxon>
        <taxon>Cyanobacteriota</taxon>
        <taxon>Cyanophyceae</taxon>
        <taxon>Oscillatoriophycideae</taxon>
        <taxon>Oscillatoriales</taxon>
        <taxon>Microcoleaceae</taxon>
        <taxon>Plectonema</taxon>
    </lineage>
</organism>
<evidence type="ECO:0000256" key="1">
    <source>
        <dbReference type="SAM" id="MobiDB-lite"/>
    </source>
</evidence>
<dbReference type="Proteomes" id="UP000620559">
    <property type="component" value="Unassembled WGS sequence"/>
</dbReference>
<gene>
    <name evidence="2" type="ORF">IQ247_01900</name>
</gene>
<evidence type="ECO:0000313" key="2">
    <source>
        <dbReference type="EMBL" id="MBE9211481.1"/>
    </source>
</evidence>
<accession>A0A8J7FC04</accession>
<comment type="caution">
    <text evidence="2">The sequence shown here is derived from an EMBL/GenBank/DDBJ whole genome shotgun (WGS) entry which is preliminary data.</text>
</comment>
<dbReference type="EMBL" id="JADEWL010000004">
    <property type="protein sequence ID" value="MBE9211481.1"/>
    <property type="molecule type" value="Genomic_DNA"/>
</dbReference>
<evidence type="ECO:0000313" key="3">
    <source>
        <dbReference type="Proteomes" id="UP000620559"/>
    </source>
</evidence>
<dbReference type="AlphaFoldDB" id="A0A8J7FC04"/>